<name>A0A0K0KVX3_9CAUD</name>
<reference evidence="2" key="1">
    <citation type="submission" date="2014-08" db="EMBL/GenBank/DDBJ databases">
        <authorList>
            <person name="Edwards T."/>
        </authorList>
    </citation>
    <scope>NUCLEOTIDE SEQUENCE [LARGE SCALE GENOMIC DNA]</scope>
</reference>
<dbReference type="RefSeq" id="YP_009213668.1">
    <property type="nucleotide sequence ID" value="NC_028955.1"/>
</dbReference>
<accession>A0A0K0KVX3</accession>
<proteinExistence type="predicted"/>
<dbReference type="EMBL" id="KM359505">
    <property type="protein sequence ID" value="AIR93493.1"/>
    <property type="molecule type" value="Genomic_DNA"/>
</dbReference>
<dbReference type="KEGG" id="vg:26640212"/>
<sequence length="478" mass="53761">MAIKNKEKPKAKTGSTALQEQGSLVALYYAYKKGANLNNGNGNKASKTAQLELDVALKKVYPAMNKAWYETFISQAKAICNYKLCKHSIGTKTNAYKFGWYDGIPAEVDKGDVTTLLPDIWDLMGAQVWKLFGGKGQKDSWNTADVFMVKNGADKKILKEIAGLKKEFLNEEVMNGSGAEIFIGTVNTYLTQYVESGLLLPISLKMKTSGVSMTIKETNMHEWNESGKIEAIDSKFTTDPFMYFNVLERGGKISFGGGPSKQDGGNSLQFFASFKVGDYKTRYLIEYRLSGDVMKGEVKDIKLTNKGEERRAKAQTGTIPIDKLKDMIKDYSGEVMDKDIPDKNTSLNTTTYINTWSTYLKDIMNDSKIKKELGKLNITIGDIDEKYGDDTVGYITKLFEIDEMCIDNPRLAEQKLNTKLDKFPQKIRLKLRQLRVMRALINAKQNKKMDEFIMKTYYLAAKQNIADGDKNGPFLKVS</sequence>
<dbReference type="OrthoDB" id="9334at10239"/>
<protein>
    <submittedName>
        <fullName evidence="1">Uncharacterized protein</fullName>
    </submittedName>
</protein>
<evidence type="ECO:0000313" key="2">
    <source>
        <dbReference type="Proteomes" id="UP000207741"/>
    </source>
</evidence>
<evidence type="ECO:0000313" key="1">
    <source>
        <dbReference type="EMBL" id="AIR93493.1"/>
    </source>
</evidence>
<organism evidence="1 2">
    <name type="scientific">Prochlorococcus phage P-TIM68</name>
    <dbReference type="NCBI Taxonomy" id="1542477"/>
    <lineage>
        <taxon>Viruses</taxon>
        <taxon>Duplodnaviria</taxon>
        <taxon>Heunggongvirae</taxon>
        <taxon>Uroviricota</taxon>
        <taxon>Caudoviricetes</taxon>
        <taxon>Pantevenvirales</taxon>
        <taxon>Kyanoviridae</taxon>
        <taxon>Haifavirus</taxon>
        <taxon>Haifavirus tim68</taxon>
    </lineage>
</organism>
<keyword evidence="2" id="KW-1185">Reference proteome</keyword>
<dbReference type="Proteomes" id="UP000207741">
    <property type="component" value="Segment"/>
</dbReference>
<dbReference type="GeneID" id="26640212"/>